<dbReference type="AlphaFoldDB" id="A0A0F4GQD1"/>
<dbReference type="GO" id="GO:0005789">
    <property type="term" value="C:endoplasmic reticulum membrane"/>
    <property type="evidence" value="ECO:0007669"/>
    <property type="project" value="UniProtKB-SubCell"/>
</dbReference>
<evidence type="ECO:0000313" key="9">
    <source>
        <dbReference type="EMBL" id="KJX99649.1"/>
    </source>
</evidence>
<organism evidence="9 10">
    <name type="scientific">Zymoseptoria brevis</name>
    <dbReference type="NCBI Taxonomy" id="1047168"/>
    <lineage>
        <taxon>Eukaryota</taxon>
        <taxon>Fungi</taxon>
        <taxon>Dikarya</taxon>
        <taxon>Ascomycota</taxon>
        <taxon>Pezizomycotina</taxon>
        <taxon>Dothideomycetes</taxon>
        <taxon>Dothideomycetidae</taxon>
        <taxon>Mycosphaerellales</taxon>
        <taxon>Mycosphaerellaceae</taxon>
        <taxon>Zymoseptoria</taxon>
    </lineage>
</organism>
<keyword evidence="7" id="KW-0333">Golgi apparatus</keyword>
<evidence type="ECO:0000256" key="2">
    <source>
        <dbReference type="ARBA" id="ARBA00010425"/>
    </source>
</evidence>
<evidence type="ECO:0000313" key="10">
    <source>
        <dbReference type="Proteomes" id="UP000033647"/>
    </source>
</evidence>
<feature type="transmembrane region" description="Helical" evidence="7">
    <location>
        <begin position="12"/>
        <end position="33"/>
    </location>
</feature>
<evidence type="ECO:0000256" key="8">
    <source>
        <dbReference type="SAM" id="MobiDB-lite"/>
    </source>
</evidence>
<sequence length="568" mass="61083">MSTPTVNLNSPVLSIFAYCGSSILMTVSNKFCVNGTGWNLSFFLLAVQSIVCIIAISTGKAMGVINYRDYNTDEAKKWFPVSLLLVGMIYTSLQALQFLSIPVYTIFKNLTIILIAYGEVLWFGGSVSGMALLSFGLMVASSIIAAWADISHALASYGGDALVGEAAEKVATLNKGYVWMVMNCFCSAGYVLGMRKRIKLTNFKDFDTMYYNNLLSIPVLLICSICLEDWSAANLAVNFPQDRQGWMVAAMIFTGLSSIFISYTSAWCVRVTSSTTYSMVGALNKLPIAISGLVFFDAPVTLASVSAIFVGFVSGIVYALAKVWSSKDKDAKTSLPMTTTTTSASSQITITRTQSSQHSFDINITVTSKTLTITSEITITTSENSPSPSRADTTITFTTPPTPERTSTTIMNSSSKNTNKRKVRPLPSPLTCAAYQKESQASTAPAPPRLTKLVKLPVSVPATALTITTAPASAAAKPAKKQLKKEKKTAVPAKHEPKEVNAVIGEPVKMPRVIPAATLLKGLEQLYLDAAGMWQRKKRIVTGGGEVRFLTESEEDAAAALTSLFAGK</sequence>
<feature type="transmembrane region" description="Helical" evidence="7">
    <location>
        <begin position="214"/>
        <end position="233"/>
    </location>
</feature>
<dbReference type="STRING" id="1047168.A0A0F4GQD1"/>
<dbReference type="Proteomes" id="UP000033647">
    <property type="component" value="Unassembled WGS sequence"/>
</dbReference>
<name>A0A0F4GQD1_9PEZI</name>
<dbReference type="EMBL" id="LAFY01000346">
    <property type="protein sequence ID" value="KJX99649.1"/>
    <property type="molecule type" value="Genomic_DNA"/>
</dbReference>
<feature type="transmembrane region" description="Helical" evidence="7">
    <location>
        <begin position="245"/>
        <end position="269"/>
    </location>
</feature>
<dbReference type="GO" id="GO:0030659">
    <property type="term" value="C:cytoplasmic vesicle membrane"/>
    <property type="evidence" value="ECO:0007669"/>
    <property type="project" value="UniProtKB-SubCell"/>
</dbReference>
<keyword evidence="7" id="KW-0813">Transport</keyword>
<accession>A0A0F4GQD1</accession>
<feature type="transmembrane region" description="Helical" evidence="7">
    <location>
        <begin position="120"/>
        <end position="148"/>
    </location>
</feature>
<evidence type="ECO:0000256" key="4">
    <source>
        <dbReference type="ARBA" id="ARBA00022692"/>
    </source>
</evidence>
<feature type="compositionally biased region" description="Low complexity" evidence="8">
    <location>
        <begin position="380"/>
        <end position="409"/>
    </location>
</feature>
<evidence type="ECO:0000256" key="7">
    <source>
        <dbReference type="RuleBase" id="RU367097"/>
    </source>
</evidence>
<evidence type="ECO:0000256" key="1">
    <source>
        <dbReference type="ARBA" id="ARBA00003420"/>
    </source>
</evidence>
<comment type="caution">
    <text evidence="9">The sequence shown here is derived from an EMBL/GenBank/DDBJ whole genome shotgun (WGS) entry which is preliminary data.</text>
</comment>
<comment type="subcellular location">
    <subcellularLocation>
        <location evidence="7">Golgi apparatus membrane</location>
        <topology evidence="7">Multi-pass membrane protein</topology>
    </subcellularLocation>
    <subcellularLocation>
        <location evidence="7">Cytoplasmic vesicle membrane</location>
        <topology evidence="7">Multi-pass membrane protein</topology>
    </subcellularLocation>
    <subcellularLocation>
        <location evidence="7">Endoplasmic reticulum membrane</location>
        <topology evidence="7">Multi-pass membrane protein</topology>
    </subcellularLocation>
</comment>
<protein>
    <recommendedName>
        <fullName evidence="7">GDP-mannose transporter</fullName>
        <shortName evidence="7">GMT</shortName>
    </recommendedName>
</protein>
<keyword evidence="7" id="KW-0762">Sugar transport</keyword>
<feature type="transmembrane region" description="Helical" evidence="7">
    <location>
        <begin position="40"/>
        <end position="58"/>
    </location>
</feature>
<comment type="function">
    <text evidence="1 7">Involved in the import of GDP-mannose from the cytoplasm into the Golgi lumen.</text>
</comment>
<dbReference type="GO" id="GO:0000139">
    <property type="term" value="C:Golgi membrane"/>
    <property type="evidence" value="ECO:0007669"/>
    <property type="project" value="UniProtKB-SubCell"/>
</dbReference>
<keyword evidence="6 7" id="KW-0472">Membrane</keyword>
<keyword evidence="7" id="KW-0256">Endoplasmic reticulum</keyword>
<proteinExistence type="inferred from homology"/>
<comment type="subunit">
    <text evidence="3 7">Homooligomer.</text>
</comment>
<evidence type="ECO:0000256" key="5">
    <source>
        <dbReference type="ARBA" id="ARBA00022989"/>
    </source>
</evidence>
<feature type="transmembrane region" description="Helical" evidence="7">
    <location>
        <begin position="176"/>
        <end position="193"/>
    </location>
</feature>
<dbReference type="PANTHER" id="PTHR11132">
    <property type="entry name" value="SOLUTE CARRIER FAMILY 35"/>
    <property type="match status" value="1"/>
</dbReference>
<keyword evidence="7" id="KW-0968">Cytoplasmic vesicle</keyword>
<dbReference type="NCBIfam" id="TIGR00803">
    <property type="entry name" value="nst"/>
    <property type="match status" value="1"/>
</dbReference>
<keyword evidence="10" id="KW-1185">Reference proteome</keyword>
<keyword evidence="5 7" id="KW-1133">Transmembrane helix</keyword>
<dbReference type="OrthoDB" id="417037at2759"/>
<evidence type="ECO:0000256" key="3">
    <source>
        <dbReference type="ARBA" id="ARBA00011182"/>
    </source>
</evidence>
<reference evidence="9 10" key="1">
    <citation type="submission" date="2015-03" db="EMBL/GenBank/DDBJ databases">
        <title>RNA-seq based gene annotation and comparative genomics of four Zymoseptoria species reveal species-specific pathogenicity related genes and transposable element activity.</title>
        <authorList>
            <person name="Grandaubert J."/>
            <person name="Bhattacharyya A."/>
            <person name="Stukenbrock E.H."/>
        </authorList>
    </citation>
    <scope>NUCLEOTIDE SEQUENCE [LARGE SCALE GENOMIC DNA]</scope>
    <source>
        <strain evidence="9 10">Zb18110</strain>
    </source>
</reference>
<feature type="region of interest" description="Disordered" evidence="8">
    <location>
        <begin position="380"/>
        <end position="426"/>
    </location>
</feature>
<gene>
    <name evidence="9" type="ORF">TI39_contig354g00112</name>
</gene>
<keyword evidence="4 7" id="KW-0812">Transmembrane</keyword>
<evidence type="ECO:0000256" key="6">
    <source>
        <dbReference type="ARBA" id="ARBA00023136"/>
    </source>
</evidence>
<comment type="similarity">
    <text evidence="2 7">Belongs to the TPT transporter family. SLC35D subfamily.</text>
</comment>
<dbReference type="InterPro" id="IPR050186">
    <property type="entry name" value="TPT_transporter"/>
</dbReference>
<feature type="transmembrane region" description="Helical" evidence="7">
    <location>
        <begin position="78"/>
        <end position="99"/>
    </location>
</feature>